<protein>
    <recommendedName>
        <fullName evidence="1">DUF4136 domain-containing protein</fullName>
    </recommendedName>
</protein>
<dbReference type="STRING" id="579138.Zymop_0069"/>
<gene>
    <name evidence="2" type="ordered locus">Zymop_0069</name>
</gene>
<dbReference type="PATRIC" id="fig|579138.3.peg.75"/>
<reference evidence="2 3" key="1">
    <citation type="journal article" date="2011" name="J. Bacteriol.">
        <title>Genome sequence of the ethanol-producing Zymomonas mobilis subsp. pomaceae lectotype strain ATCC 29192.</title>
        <authorList>
            <person name="Kouvelis V.N."/>
            <person name="Davenport K.W."/>
            <person name="Brettin T.S."/>
            <person name="Bruce D."/>
            <person name="Detter C."/>
            <person name="Han C.S."/>
            <person name="Nolan M."/>
            <person name="Tapia R."/>
            <person name="Damoulaki A."/>
            <person name="Kyrpides N.C."/>
            <person name="Typas M.A."/>
            <person name="Pappas K.M."/>
        </authorList>
    </citation>
    <scope>NUCLEOTIDE SEQUENCE [LARGE SCALE GENOMIC DNA]</scope>
    <source>
        <strain evidence="3">ATCC 29192 / DSM 22645 / JCM 10191 / CCUG 17912 / NBRC 13757 / NCIMB 11200 / NRRL B-4491 / Barker I</strain>
    </source>
</reference>
<dbReference type="RefSeq" id="WP_013933374.1">
    <property type="nucleotide sequence ID" value="NC_015709.1"/>
</dbReference>
<dbReference type="EMBL" id="CP002865">
    <property type="protein sequence ID" value="AEI36973.1"/>
    <property type="molecule type" value="Genomic_DNA"/>
</dbReference>
<dbReference type="eggNOG" id="ENOG5034305">
    <property type="taxonomic scope" value="Bacteria"/>
</dbReference>
<accession>F8ET83</accession>
<name>F8ET83_ZYMMT</name>
<dbReference type="HOGENOM" id="CLU_093190_0_0_5"/>
<dbReference type="Proteomes" id="UP000000491">
    <property type="component" value="Chromosome"/>
</dbReference>
<evidence type="ECO:0000313" key="3">
    <source>
        <dbReference type="Proteomes" id="UP000000491"/>
    </source>
</evidence>
<proteinExistence type="predicted"/>
<dbReference type="AlphaFoldDB" id="F8ET83"/>
<dbReference type="Pfam" id="PF13590">
    <property type="entry name" value="DUF4136"/>
    <property type="match status" value="1"/>
</dbReference>
<sequence>MIKSQKTGDKVIQSALRHSFQKKLTAKLVRYKSKMLFSCLLSVTLSGSMFLSACAGGKHMPVEVTRFHTAQLVAGGSLAIMPHDPTMKNTFEYQKYSASLATILTQVGFQVVPNPQQADFILTYDVMRGTRYQNNAINAGDNRPHGGISMGGGYGSGGGGFGGGFGGGGIGFGGGWGGGGTGGISIGGGGGGGRYGGGGGGISTGFSIPVGNGYRTSPRVETMLTAQLSRHDTHQVIWEGHAKTQAKSNAPEGNPDWAVNRLATAMFSNFPGPSGEMEKIK</sequence>
<organism evidence="2 3">
    <name type="scientific">Zymomonas mobilis subsp. pomaceae (strain ATCC 29192 / DSM 22645 / JCM 10191 / CCUG 17912 / NBRC 13757 / NCIMB 11200 / NRRL B-4491 / Barker I)</name>
    <dbReference type="NCBI Taxonomy" id="579138"/>
    <lineage>
        <taxon>Bacteria</taxon>
        <taxon>Pseudomonadati</taxon>
        <taxon>Pseudomonadota</taxon>
        <taxon>Alphaproteobacteria</taxon>
        <taxon>Sphingomonadales</taxon>
        <taxon>Zymomonadaceae</taxon>
        <taxon>Zymomonas</taxon>
    </lineage>
</organism>
<feature type="domain" description="DUF4136" evidence="1">
    <location>
        <begin position="82"/>
        <end position="272"/>
    </location>
</feature>
<dbReference type="KEGG" id="zmp:Zymop_0069"/>
<evidence type="ECO:0000259" key="1">
    <source>
        <dbReference type="Pfam" id="PF13590"/>
    </source>
</evidence>
<evidence type="ECO:0000313" key="2">
    <source>
        <dbReference type="EMBL" id="AEI36973.1"/>
    </source>
</evidence>
<dbReference type="InterPro" id="IPR025411">
    <property type="entry name" value="DUF4136"/>
</dbReference>